<dbReference type="EMBL" id="CAKM01000228">
    <property type="protein sequence ID" value="CCJ29985.1"/>
    <property type="molecule type" value="Genomic_DNA"/>
</dbReference>
<dbReference type="STRING" id="1209962.L0PDT7"/>
<dbReference type="PANTHER" id="PTHR21535:SF55">
    <property type="entry name" value="MAGNESIUM TRANSPORTER ALR1-RELATED"/>
    <property type="match status" value="1"/>
</dbReference>
<dbReference type="Gene3D" id="1.20.58.340">
    <property type="entry name" value="Magnesium transport protein CorA, transmembrane region"/>
    <property type="match status" value="2"/>
</dbReference>
<keyword evidence="4 7" id="KW-1133">Transmembrane helix</keyword>
<dbReference type="InterPro" id="IPR002523">
    <property type="entry name" value="MgTranspt_CorA/ZnTranspt_ZntB"/>
</dbReference>
<evidence type="ECO:0000313" key="10">
    <source>
        <dbReference type="Proteomes" id="UP000010422"/>
    </source>
</evidence>
<dbReference type="SUPFAM" id="SSF144083">
    <property type="entry name" value="Magnesium transport protein CorA, transmembrane region"/>
    <property type="match status" value="1"/>
</dbReference>
<accession>L0PDT7</accession>
<dbReference type="GO" id="GO:0015095">
    <property type="term" value="F:magnesium ion transmembrane transporter activity"/>
    <property type="evidence" value="ECO:0007669"/>
    <property type="project" value="InterPro"/>
</dbReference>
<feature type="region of interest" description="Disordered" evidence="6">
    <location>
        <begin position="171"/>
        <end position="200"/>
    </location>
</feature>
<dbReference type="VEuPathDB" id="FungiDB:PNEJI1_000200"/>
<dbReference type="Gene3D" id="3.30.460.20">
    <property type="entry name" value="CorA soluble domain-like"/>
    <property type="match status" value="1"/>
</dbReference>
<evidence type="ECO:0000313" key="8">
    <source>
        <dbReference type="EMBL" id="CCJ29985.1"/>
    </source>
</evidence>
<comment type="caution">
    <text evidence="9">The sequence shown here is derived from an EMBL/GenBank/DDBJ whole genome shotgun (WGS) entry which is preliminary data.</text>
</comment>
<dbReference type="InterPro" id="IPR045863">
    <property type="entry name" value="CorA_TM1_TM2"/>
</dbReference>
<dbReference type="InterPro" id="IPR044089">
    <property type="entry name" value="Alr1-like"/>
</dbReference>
<evidence type="ECO:0000256" key="3">
    <source>
        <dbReference type="ARBA" id="ARBA00022692"/>
    </source>
</evidence>
<keyword evidence="3 7" id="KW-0812">Transmembrane</keyword>
<dbReference type="GO" id="GO:0010961">
    <property type="term" value="P:intracellular magnesium ion homeostasis"/>
    <property type="evidence" value="ECO:0007669"/>
    <property type="project" value="TreeGrafter"/>
</dbReference>
<dbReference type="AlphaFoldDB" id="L0PDT7"/>
<dbReference type="VEuPathDB" id="FungiDB:PNEJI1_000892"/>
<evidence type="ECO:0000256" key="1">
    <source>
        <dbReference type="ARBA" id="ARBA00004141"/>
    </source>
</evidence>
<dbReference type="FunCoup" id="L0PDT7">
    <property type="interactions" value="30"/>
</dbReference>
<evidence type="ECO:0000313" key="9">
    <source>
        <dbReference type="EMBL" id="CCJ30259.1"/>
    </source>
</evidence>
<dbReference type="InterPro" id="IPR045861">
    <property type="entry name" value="CorA_cytoplasmic_dom"/>
</dbReference>
<evidence type="ECO:0000256" key="2">
    <source>
        <dbReference type="ARBA" id="ARBA00009765"/>
    </source>
</evidence>
<reference evidence="9 10" key="1">
    <citation type="journal article" date="2012" name="MBio">
        <title>De novo assembly of the Pneumocystis jirovecii genome from a single bronchoalveolar lavage fluid specimen from a patient.</title>
        <authorList>
            <person name="Cisse O.H."/>
            <person name="Pagni M."/>
            <person name="Hauser P.M."/>
        </authorList>
    </citation>
    <scope>NUCLEOTIDE SEQUENCE [LARGE SCALE GENOMIC DNA]</scope>
    <source>
        <strain evidence="9 10">SE8</strain>
    </source>
</reference>
<comment type="similarity">
    <text evidence="2">Belongs to the CorA metal ion transporter (MIT) (TC 1.A.35) family.</text>
</comment>
<feature type="transmembrane region" description="Helical" evidence="7">
    <location>
        <begin position="648"/>
        <end position="667"/>
    </location>
</feature>
<dbReference type="PANTHER" id="PTHR21535">
    <property type="entry name" value="MAGNESIUM AND COBALT TRANSPORT PROTEIN/MITOCHONDRIAL IMPORT INNER MEMBRANE TRANSLOCASE SUBUNIT TIM8"/>
    <property type="match status" value="1"/>
</dbReference>
<feature type="compositionally biased region" description="Basic and acidic residues" evidence="6">
    <location>
        <begin position="190"/>
        <end position="200"/>
    </location>
</feature>
<dbReference type="SUPFAM" id="SSF143865">
    <property type="entry name" value="CorA soluble domain-like"/>
    <property type="match status" value="1"/>
</dbReference>
<dbReference type="EMBL" id="CAKM01000242">
    <property type="protein sequence ID" value="CCJ30259.1"/>
    <property type="molecule type" value="Genomic_DNA"/>
</dbReference>
<organism evidence="10">
    <name type="scientific">Pneumocystis jirovecii</name>
    <name type="common">Human pneumocystis pneumonia agent</name>
    <dbReference type="NCBI Taxonomy" id="42068"/>
    <lineage>
        <taxon>Eukaryota</taxon>
        <taxon>Fungi</taxon>
        <taxon>Dikarya</taxon>
        <taxon>Ascomycota</taxon>
        <taxon>Taphrinomycotina</taxon>
        <taxon>Pneumocystomycetes</taxon>
        <taxon>Pneumocystaceae</taxon>
        <taxon>Pneumocystis</taxon>
    </lineage>
</organism>
<keyword evidence="5 7" id="KW-0472">Membrane</keyword>
<comment type="subcellular location">
    <subcellularLocation>
        <location evidence="1">Membrane</location>
        <topology evidence="1">Multi-pass membrane protein</topology>
    </subcellularLocation>
</comment>
<protein>
    <submittedName>
        <fullName evidence="9">Uncharacterized protein</fullName>
    </submittedName>
</protein>
<dbReference type="Proteomes" id="UP000010422">
    <property type="component" value="Unassembled WGS sequence"/>
</dbReference>
<evidence type="ECO:0000256" key="4">
    <source>
        <dbReference type="ARBA" id="ARBA00022989"/>
    </source>
</evidence>
<name>L0PDT7_PNEJI</name>
<proteinExistence type="inferred from homology"/>
<evidence type="ECO:0000256" key="5">
    <source>
        <dbReference type="ARBA" id="ARBA00023136"/>
    </source>
</evidence>
<dbReference type="Pfam" id="PF01544">
    <property type="entry name" value="CorA"/>
    <property type="match status" value="1"/>
</dbReference>
<evidence type="ECO:0000256" key="6">
    <source>
        <dbReference type="SAM" id="MobiDB-lite"/>
    </source>
</evidence>
<gene>
    <name evidence="9" type="ORF">PNEJI1_000200</name>
    <name evidence="8" type="ORF">PNEJI1_000892</name>
</gene>
<dbReference type="GO" id="GO:0005886">
    <property type="term" value="C:plasma membrane"/>
    <property type="evidence" value="ECO:0007669"/>
    <property type="project" value="TreeGrafter"/>
</dbReference>
<sequence length="673" mass="76608">MAAHDSESYTGCSSDMPLDHRDRAEYISDLNFTEDSMHSPQFSNHLSQSSLPLRRSASWHRLSPSQSETSHIFSDNNRINSSRACLIEGVNTDDIYNFAMKDVIPPIPIISSNAHSLSAIESYGHHSDNMRHGEVPVSHISSTELPVSSASVPSSKKCKYSSILYTDDQPQESYTHLGSDDDNTSITSCEDSHIDSTDAKSEKVEEDVCFPMTEECRVVKGIDFDELNRFVSMQCLKKTDTFSKSRKYSTGSIVRGGFSSRNYLSLNLGKIDDNVFSDNYDNISYKNDPTSSTSGLDTQQKINFKNQQDSIELPDRFSFFSSNTEKTIHVSEIGDILLEGETFQDIFGPDRGTWWLDCLSPTDAEMRMLQKVFSIHPLTAEDIRVQETREKVELFRSYYFVCFRSFEQDVESEDYLEPVNIYIVVFREGLLTFHFSPIVHPANVRRRIRQLRDYVEISSDWICYALIDDITDRFGPCIHSIEHETDAIEDAVLITRDHESREMLRAIGNCRRKVLSLFRLLYGKADVIKMFAKRCTENYNVAPKSEIGLYLGDIQGNCHSFSSVYSRLMALDHLITMTQNLIQFEKILSRSHSNYLAQLSISYVQSNDRSSAMFSKITVIGTIFLPANIITGLFGMNVAVPGEHKTGWFWGIFWCILGYIILVLLIARHVKLI</sequence>
<dbReference type="CDD" id="cd12829">
    <property type="entry name" value="Alr1p-like"/>
    <property type="match status" value="1"/>
</dbReference>
<evidence type="ECO:0000256" key="7">
    <source>
        <dbReference type="SAM" id="Phobius"/>
    </source>
</evidence>
<feature type="transmembrane region" description="Helical" evidence="7">
    <location>
        <begin position="617"/>
        <end position="636"/>
    </location>
</feature>